<dbReference type="InterPro" id="IPR002429">
    <property type="entry name" value="CcO_II-like_C"/>
</dbReference>
<evidence type="ECO:0000256" key="2">
    <source>
        <dbReference type="ARBA" id="ARBA00007866"/>
    </source>
</evidence>
<feature type="domain" description="Cytochrome oxidase subunit II transmembrane region profile" evidence="21">
    <location>
        <begin position="1"/>
        <end position="91"/>
    </location>
</feature>
<evidence type="ECO:0000256" key="5">
    <source>
        <dbReference type="ARBA" id="ARBA00022448"/>
    </source>
</evidence>
<dbReference type="GeneID" id="23765400"/>
<proteinExistence type="inferred from homology"/>
<dbReference type="InterPro" id="IPR036257">
    <property type="entry name" value="Cyt_c_oxidase_su2_TM_sf"/>
</dbReference>
<gene>
    <name evidence="22" type="primary">COX2</name>
</gene>
<dbReference type="CTD" id="4513"/>
<comment type="function">
    <text evidence="18">Component of the cytochrome c oxidase, the last enzyme in the mitochondrial electron transport chain which drives oxidative phosphorylation. The respiratory chain contains 3 multisubunit complexes succinate dehydrogenase (complex II, CII), ubiquinol-cytochrome c oxidoreductase (cytochrome b-c1 complex, complex III, CIII) and cytochrome c oxidase (complex IV, CIV), that cooperate to transfer electrons derived from NADH and succinate to molecular oxygen, creating an electrochemical gradient over the inner membrane that drives transmembrane transport and the ATP synthase. Cytochrome c oxidase is the component of the respiratory chain that catalyzes the reduction of oxygen to water. Electrons originating from reduced cytochrome c in the intermembrane space (IMS) are transferred via the dinuclear copper A center (CU(A)) of subunit 2 and heme A of subunit 1 to the active site in subunit 1, a binuclear center (BNC) formed by heme A3 and copper B (CU(B)). The BNC reduces molecular oxygen to 2 water molecules using 4 electrons from cytochrome c in the IMS and 4 protons from the mitochondrial matrix.</text>
</comment>
<dbReference type="InterPro" id="IPR011759">
    <property type="entry name" value="Cyt_c_oxidase_su2_TM_dom"/>
</dbReference>
<evidence type="ECO:0000256" key="6">
    <source>
        <dbReference type="ARBA" id="ARBA00022660"/>
    </source>
</evidence>
<evidence type="ECO:0000256" key="12">
    <source>
        <dbReference type="ARBA" id="ARBA00022982"/>
    </source>
</evidence>
<dbReference type="PROSITE" id="PS00078">
    <property type="entry name" value="COX2"/>
    <property type="match status" value="1"/>
</dbReference>
<evidence type="ECO:0000259" key="21">
    <source>
        <dbReference type="PROSITE" id="PS50999"/>
    </source>
</evidence>
<keyword evidence="12 18" id="KW-0249">Electron transport</keyword>
<comment type="similarity">
    <text evidence="2 18">Belongs to the cytochrome c oxidase subunit 2 family.</text>
</comment>
<evidence type="ECO:0000256" key="15">
    <source>
        <dbReference type="ARBA" id="ARBA00023128"/>
    </source>
</evidence>
<feature type="transmembrane region" description="Helical" evidence="19">
    <location>
        <begin position="63"/>
        <end position="87"/>
    </location>
</feature>
<dbReference type="InterPro" id="IPR045187">
    <property type="entry name" value="CcO_II"/>
</dbReference>
<accession>A0A0C4FSS7</accession>
<dbReference type="SUPFAM" id="SSF49503">
    <property type="entry name" value="Cupredoxins"/>
    <property type="match status" value="1"/>
</dbReference>
<evidence type="ECO:0000256" key="19">
    <source>
        <dbReference type="SAM" id="Phobius"/>
    </source>
</evidence>
<dbReference type="PANTHER" id="PTHR22888">
    <property type="entry name" value="CYTOCHROME C OXIDASE, SUBUNIT II"/>
    <property type="match status" value="1"/>
</dbReference>
<evidence type="ECO:0000259" key="20">
    <source>
        <dbReference type="PROSITE" id="PS50857"/>
    </source>
</evidence>
<evidence type="ECO:0000256" key="8">
    <source>
        <dbReference type="ARBA" id="ARBA00022723"/>
    </source>
</evidence>
<organism evidence="22">
    <name type="scientific">Acerentomon microrhinus</name>
    <dbReference type="NCBI Taxonomy" id="996308"/>
    <lineage>
        <taxon>Eukaryota</taxon>
        <taxon>Metazoa</taxon>
        <taxon>Ecdysozoa</taxon>
        <taxon>Arthropoda</taxon>
        <taxon>Hexapoda</taxon>
        <taxon>Protura</taxon>
        <taxon>Acerentomata</taxon>
        <taxon>Acerentomidae</taxon>
        <taxon>Acerentomon</taxon>
    </lineage>
</organism>
<dbReference type="SUPFAM" id="SSF81464">
    <property type="entry name" value="Cytochrome c oxidase subunit II-like, transmembrane region"/>
    <property type="match status" value="1"/>
</dbReference>
<dbReference type="GO" id="GO:0005743">
    <property type="term" value="C:mitochondrial inner membrane"/>
    <property type="evidence" value="ECO:0007669"/>
    <property type="project" value="UniProtKB-SubCell"/>
</dbReference>
<name>A0A0C4FSS7_9HEXA</name>
<dbReference type="InterPro" id="IPR008972">
    <property type="entry name" value="Cupredoxin"/>
</dbReference>
<keyword evidence="6 18" id="KW-0679">Respiratory chain</keyword>
<evidence type="ECO:0000256" key="11">
    <source>
        <dbReference type="ARBA" id="ARBA00022967"/>
    </source>
</evidence>
<reference evidence="22" key="1">
    <citation type="submission" date="2012-02" db="EMBL/GenBank/DDBJ databases">
        <title>The mitochondrial genome of the proturan Acerentomon microrhinus.</title>
        <authorList>
            <person name="Carapelli A."/>
            <person name="Bu Y."/>
            <person name="Nardi F."/>
            <person name="Aguti S."/>
            <person name="Frati F."/>
        </authorList>
    </citation>
    <scope>NUCLEOTIDE SEQUENCE</scope>
</reference>
<feature type="domain" description="Cytochrome oxidase subunit II copper A binding" evidence="20">
    <location>
        <begin position="91"/>
        <end position="220"/>
    </location>
</feature>
<keyword evidence="8 18" id="KW-0479">Metal-binding</keyword>
<dbReference type="Pfam" id="PF02790">
    <property type="entry name" value="COX2_TM"/>
    <property type="match status" value="1"/>
</dbReference>
<keyword evidence="16 18" id="KW-0472">Membrane</keyword>
<evidence type="ECO:0000256" key="1">
    <source>
        <dbReference type="ARBA" id="ARBA00004448"/>
    </source>
</evidence>
<evidence type="ECO:0000256" key="17">
    <source>
        <dbReference type="ARBA" id="ARBA00049512"/>
    </source>
</evidence>
<dbReference type="Pfam" id="PF00116">
    <property type="entry name" value="COX2"/>
    <property type="match status" value="1"/>
</dbReference>
<keyword evidence="11" id="KW-1278">Translocase</keyword>
<comment type="cofactor">
    <cofactor evidence="18">
        <name>Cu cation</name>
        <dbReference type="ChEBI" id="CHEBI:23378"/>
    </cofactor>
    <text evidence="18">Binds a copper A center.</text>
</comment>
<evidence type="ECO:0000313" key="22">
    <source>
        <dbReference type="EMBL" id="AFI54918.1"/>
    </source>
</evidence>
<dbReference type="EMBL" id="JQ728012">
    <property type="protein sequence ID" value="AFI54918.1"/>
    <property type="molecule type" value="Genomic_DNA"/>
</dbReference>
<keyword evidence="7 18" id="KW-0812">Transmembrane</keyword>
<dbReference type="Gene3D" id="2.60.40.420">
    <property type="entry name" value="Cupredoxins - blue copper proteins"/>
    <property type="match status" value="1"/>
</dbReference>
<dbReference type="InterPro" id="IPR001505">
    <property type="entry name" value="Copper_CuA"/>
</dbReference>
<dbReference type="PANTHER" id="PTHR22888:SF9">
    <property type="entry name" value="CYTOCHROME C OXIDASE SUBUNIT 2"/>
    <property type="match status" value="1"/>
</dbReference>
<keyword evidence="14 18" id="KW-0186">Copper</keyword>
<evidence type="ECO:0000256" key="16">
    <source>
        <dbReference type="ARBA" id="ARBA00023136"/>
    </source>
</evidence>
<dbReference type="PROSITE" id="PS50999">
    <property type="entry name" value="COX2_TM"/>
    <property type="match status" value="1"/>
</dbReference>
<evidence type="ECO:0000256" key="10">
    <source>
        <dbReference type="ARBA" id="ARBA00022842"/>
    </source>
</evidence>
<dbReference type="AlphaFoldDB" id="A0A0C4FSS7"/>
<dbReference type="RefSeq" id="YP_009126964.1">
    <property type="nucleotide sequence ID" value="NC_026666.1"/>
</dbReference>
<geneLocation type="mitochondrion" evidence="22"/>
<dbReference type="PRINTS" id="PR01166">
    <property type="entry name" value="CYCOXIDASEII"/>
</dbReference>
<dbReference type="GO" id="GO:0005507">
    <property type="term" value="F:copper ion binding"/>
    <property type="evidence" value="ECO:0007669"/>
    <property type="project" value="InterPro"/>
</dbReference>
<comment type="subcellular location">
    <subcellularLocation>
        <location evidence="1 18">Mitochondrion inner membrane</location>
        <topology evidence="1 18">Multi-pass membrane protein</topology>
    </subcellularLocation>
</comment>
<evidence type="ECO:0000256" key="9">
    <source>
        <dbReference type="ARBA" id="ARBA00022792"/>
    </source>
</evidence>
<evidence type="ECO:0000256" key="13">
    <source>
        <dbReference type="ARBA" id="ARBA00022989"/>
    </source>
</evidence>
<keyword evidence="10" id="KW-0460">Magnesium</keyword>
<sequence length="222" mass="25710">MSSFLEVGFQNSNSSLMDLLMIFHDYLMVVVVVIMIMIIYMIAYINWSKFTYLHLKESQGLEILWTLLPVVLLLFILFPSMKILYLMEETNPLVTFKAMGHQWFWSYEVLNNDSYETDSFLAQNTQGFRQLDTDFRVGVINQVMTRVLTSSTDVIHSWTIPSLMVKSDAIPGRINQMNFSTYRAGVYYGQCSEICGANHSFMPICLESISVSYWLKYLSSLK</sequence>
<dbReference type="PROSITE" id="PS50857">
    <property type="entry name" value="COX2_CUA"/>
    <property type="match status" value="1"/>
</dbReference>
<evidence type="ECO:0000256" key="7">
    <source>
        <dbReference type="ARBA" id="ARBA00022692"/>
    </source>
</evidence>
<evidence type="ECO:0000256" key="18">
    <source>
        <dbReference type="RuleBase" id="RU000457"/>
    </source>
</evidence>
<dbReference type="Gene3D" id="1.10.287.90">
    <property type="match status" value="1"/>
</dbReference>
<comment type="subunit">
    <text evidence="3">Component of the cytochrome c oxidase (complex IV, CIV), a multisubunit enzyme composed of a catalytic core of 3 subunits and several supernumerary subunits. The complex exists as a monomer or a dimer and forms supercomplexes (SCs) in the inner mitochondrial membrane with ubiquinol-cytochrome c oxidoreductase (cytochrome b-c1 complex, complex III, CIII).</text>
</comment>
<protein>
    <recommendedName>
        <fullName evidence="4 18">Cytochrome c oxidase subunit 2</fullName>
    </recommendedName>
</protein>
<evidence type="ECO:0000256" key="4">
    <source>
        <dbReference type="ARBA" id="ARBA00015946"/>
    </source>
</evidence>
<evidence type="ECO:0000256" key="14">
    <source>
        <dbReference type="ARBA" id="ARBA00023008"/>
    </source>
</evidence>
<dbReference type="GO" id="GO:0042773">
    <property type="term" value="P:ATP synthesis coupled electron transport"/>
    <property type="evidence" value="ECO:0007669"/>
    <property type="project" value="TreeGrafter"/>
</dbReference>
<evidence type="ECO:0000256" key="3">
    <source>
        <dbReference type="ARBA" id="ARBA00011164"/>
    </source>
</evidence>
<feature type="transmembrane region" description="Helical" evidence="19">
    <location>
        <begin position="20"/>
        <end position="42"/>
    </location>
</feature>
<comment type="catalytic activity">
    <reaction evidence="17">
        <text>4 Fe(II)-[cytochrome c] + O2 + 8 H(+)(in) = 4 Fe(III)-[cytochrome c] + 2 H2O + 4 H(+)(out)</text>
        <dbReference type="Rhea" id="RHEA:11436"/>
        <dbReference type="Rhea" id="RHEA-COMP:10350"/>
        <dbReference type="Rhea" id="RHEA-COMP:14399"/>
        <dbReference type="ChEBI" id="CHEBI:15377"/>
        <dbReference type="ChEBI" id="CHEBI:15378"/>
        <dbReference type="ChEBI" id="CHEBI:15379"/>
        <dbReference type="ChEBI" id="CHEBI:29033"/>
        <dbReference type="ChEBI" id="CHEBI:29034"/>
        <dbReference type="EC" id="7.1.1.9"/>
    </reaction>
    <physiologicalReaction direction="left-to-right" evidence="17">
        <dbReference type="Rhea" id="RHEA:11437"/>
    </physiologicalReaction>
</comment>
<dbReference type="GO" id="GO:0004129">
    <property type="term" value="F:cytochrome-c oxidase activity"/>
    <property type="evidence" value="ECO:0007669"/>
    <property type="project" value="UniProtKB-EC"/>
</dbReference>
<keyword evidence="5 18" id="KW-0813">Transport</keyword>
<keyword evidence="9 18" id="KW-0999">Mitochondrion inner membrane</keyword>
<keyword evidence="15 18" id="KW-0496">Mitochondrion</keyword>
<keyword evidence="13 19" id="KW-1133">Transmembrane helix</keyword>